<feature type="domain" description="SGNH hydrolase-type esterase" evidence="2">
    <location>
        <begin position="63"/>
        <end position="252"/>
    </location>
</feature>
<protein>
    <submittedName>
        <fullName evidence="3">GDSL family lipase</fullName>
    </submittedName>
</protein>
<dbReference type="InterPro" id="IPR051532">
    <property type="entry name" value="Ester_Hydrolysis_Enzymes"/>
</dbReference>
<dbReference type="RefSeq" id="WP_210656348.1">
    <property type="nucleotide sequence ID" value="NZ_JAGKSP010000002.1"/>
</dbReference>
<name>A0ABS5C8C3_9BACL</name>
<evidence type="ECO:0000256" key="1">
    <source>
        <dbReference type="SAM" id="Phobius"/>
    </source>
</evidence>
<dbReference type="PANTHER" id="PTHR30383:SF27">
    <property type="entry name" value="SPORE GERMINATION LIPASE LIPC"/>
    <property type="match status" value="1"/>
</dbReference>
<accession>A0ABS5C8C3</accession>
<evidence type="ECO:0000313" key="4">
    <source>
        <dbReference type="Proteomes" id="UP000673394"/>
    </source>
</evidence>
<dbReference type="InterPro" id="IPR036514">
    <property type="entry name" value="SGNH_hydro_sf"/>
</dbReference>
<keyword evidence="1" id="KW-0812">Transmembrane</keyword>
<keyword evidence="4" id="KW-1185">Reference proteome</keyword>
<organism evidence="3 4">
    <name type="scientific">Paenibacillus lignilyticus</name>
    <dbReference type="NCBI Taxonomy" id="1172615"/>
    <lineage>
        <taxon>Bacteria</taxon>
        <taxon>Bacillati</taxon>
        <taxon>Bacillota</taxon>
        <taxon>Bacilli</taxon>
        <taxon>Bacillales</taxon>
        <taxon>Paenibacillaceae</taxon>
        <taxon>Paenibacillus</taxon>
    </lineage>
</organism>
<sequence>MKGKWIQGLMVVSAISGFIWLGGLAWTLQDYFTGGSGKQAEPVSTVEERPTPIAEDGKFRVVALGDSLTRGAGDPYGKGYVGYMVDVLKSKAAGQEILVKNYGVNGMRTPELTASLDKPDVRSELKAADVIVVSTGGNDLFQGGETLGNLDPSNIASIQETYAEQLNHVLKDIRAVNPASKLFLIGLYNPFIALKETQTTTKIVRDWNYQTAETAAAYPDTVLVPTLDLFQLNVQHYLARDQFHPNAEGYKLIGERVASLITWEGERN</sequence>
<gene>
    <name evidence="3" type="ORF">I8J30_05960</name>
</gene>
<evidence type="ECO:0000313" key="3">
    <source>
        <dbReference type="EMBL" id="MBP3962251.1"/>
    </source>
</evidence>
<keyword evidence="1" id="KW-1133">Transmembrane helix</keyword>
<proteinExistence type="predicted"/>
<reference evidence="3 4" key="1">
    <citation type="submission" date="2021-04" db="EMBL/GenBank/DDBJ databases">
        <title>Paenibacillus sp. DLE-14 whole genome sequence.</title>
        <authorList>
            <person name="Ham Y.J."/>
        </authorList>
    </citation>
    <scope>NUCLEOTIDE SEQUENCE [LARGE SCALE GENOMIC DNA]</scope>
    <source>
        <strain evidence="3 4">DLE-14</strain>
    </source>
</reference>
<dbReference type="PANTHER" id="PTHR30383">
    <property type="entry name" value="THIOESTERASE 1/PROTEASE 1/LYSOPHOSPHOLIPASE L1"/>
    <property type="match status" value="1"/>
</dbReference>
<dbReference type="Gene3D" id="3.40.50.1110">
    <property type="entry name" value="SGNH hydrolase"/>
    <property type="match status" value="1"/>
</dbReference>
<feature type="transmembrane region" description="Helical" evidence="1">
    <location>
        <begin position="6"/>
        <end position="28"/>
    </location>
</feature>
<keyword evidence="1" id="KW-0472">Membrane</keyword>
<evidence type="ECO:0000259" key="2">
    <source>
        <dbReference type="Pfam" id="PF13472"/>
    </source>
</evidence>
<dbReference type="Proteomes" id="UP000673394">
    <property type="component" value="Unassembled WGS sequence"/>
</dbReference>
<dbReference type="EMBL" id="JAGKSP010000002">
    <property type="protein sequence ID" value="MBP3962251.1"/>
    <property type="molecule type" value="Genomic_DNA"/>
</dbReference>
<dbReference type="Pfam" id="PF13472">
    <property type="entry name" value="Lipase_GDSL_2"/>
    <property type="match status" value="1"/>
</dbReference>
<comment type="caution">
    <text evidence="3">The sequence shown here is derived from an EMBL/GenBank/DDBJ whole genome shotgun (WGS) entry which is preliminary data.</text>
</comment>
<dbReference type="SUPFAM" id="SSF52266">
    <property type="entry name" value="SGNH hydrolase"/>
    <property type="match status" value="1"/>
</dbReference>
<dbReference type="InterPro" id="IPR013830">
    <property type="entry name" value="SGNH_hydro"/>
</dbReference>